<dbReference type="GO" id="GO:0034355">
    <property type="term" value="P:NAD+ biosynthetic process via the salvage pathway"/>
    <property type="evidence" value="ECO:0007669"/>
    <property type="project" value="Ensembl"/>
</dbReference>
<keyword evidence="7" id="KW-0597">Phosphoprotein</keyword>
<keyword evidence="14" id="KW-0460">Magnesium</keyword>
<dbReference type="UniPathway" id="UPA00253">
    <property type="reaction ID" value="UER00332"/>
</dbReference>
<evidence type="ECO:0000256" key="5">
    <source>
        <dbReference type="ARBA" id="ARBA00005019"/>
    </source>
</evidence>
<dbReference type="PANTHER" id="PTHR12039:SF7">
    <property type="entry name" value="NICOTINAMIDE_NICOTINIC ACID MONONUCLEOTIDE ADENYLYLTRANSFERASE 3"/>
    <property type="match status" value="1"/>
</dbReference>
<dbReference type="RefSeq" id="XP_024055968.2">
    <property type="nucleotide sequence ID" value="XM_024200200.3"/>
</dbReference>
<sequence>MKSRIPLVLLACGSFNPITNMHMRLFELARDHLHQTGRYRVIEGIISPVNNNYGKKGLVSARHRIAMAQLALETSDWIRVDPWESEQEKWTETVKVLRHHYNESLRWLQFRKELVRNNWPTERTTEDFLSSLDPVSPELKLLCGADILKTFSTPNLWKEEHIKEIVEKFGLVCISRAGSDPVQYISESELLTQFQHNIHLVTEQIQNEISATHIRHALCKGLSVKYLIPDSVISYIKHYNIYTEESEGKNKGDLTSAYESTQHNDKHTK</sequence>
<keyword evidence="24" id="KW-1185">Reference proteome</keyword>
<evidence type="ECO:0000256" key="4">
    <source>
        <dbReference type="ARBA" id="ARBA00004658"/>
    </source>
</evidence>
<dbReference type="GO" id="GO:0005634">
    <property type="term" value="C:nucleus"/>
    <property type="evidence" value="ECO:0007669"/>
    <property type="project" value="UniProtKB-SubCell"/>
</dbReference>
<proteinExistence type="inferred from homology"/>
<evidence type="ECO:0000256" key="9">
    <source>
        <dbReference type="ARBA" id="ARBA00022679"/>
    </source>
</evidence>
<comment type="pathway">
    <text evidence="4 20">Cofactor biosynthesis; NAD(+) biosynthesis; NAD(+) from nicotinamide D-ribonucleotide: step 1/1.</text>
</comment>
<evidence type="ECO:0000256" key="16">
    <source>
        <dbReference type="ARBA" id="ARBA00023242"/>
    </source>
</evidence>
<dbReference type="PANTHER" id="PTHR12039">
    <property type="entry name" value="NICOTINAMIDE MONONUCLEOTIDE ADENYLYLTRANSFERASE"/>
    <property type="match status" value="1"/>
</dbReference>
<dbReference type="EC" id="2.7.7.1" evidence="20"/>
<dbReference type="InterPro" id="IPR004821">
    <property type="entry name" value="Cyt_trans-like"/>
</dbReference>
<keyword evidence="16" id="KW-0539">Nucleus</keyword>
<keyword evidence="13 20" id="KW-0067">ATP-binding</keyword>
<evidence type="ECO:0000256" key="7">
    <source>
        <dbReference type="ARBA" id="ARBA00022553"/>
    </source>
</evidence>
<evidence type="ECO:0000256" key="21">
    <source>
        <dbReference type="SAM" id="MobiDB-lite"/>
    </source>
</evidence>
<dbReference type="InterPro" id="IPR051182">
    <property type="entry name" value="Euk_NMN_adenylyltrnsfrase"/>
</dbReference>
<dbReference type="NCBIfam" id="TIGR00482">
    <property type="entry name" value="nicotinate (nicotinamide) nucleotide adenylyltransferase"/>
    <property type="match status" value="1"/>
</dbReference>
<evidence type="ECO:0000256" key="12">
    <source>
        <dbReference type="ARBA" id="ARBA00022833"/>
    </source>
</evidence>
<feature type="domain" description="Cytidyltransferase-like" evidence="22">
    <location>
        <begin position="10"/>
        <end position="216"/>
    </location>
</feature>
<comment type="catalytic activity">
    <reaction evidence="18">
        <text>beta-nicotinamide D-ribonucleotide + ATP + H(+) = diphosphate + NAD(+)</text>
        <dbReference type="Rhea" id="RHEA:21360"/>
        <dbReference type="ChEBI" id="CHEBI:14649"/>
        <dbReference type="ChEBI" id="CHEBI:15378"/>
        <dbReference type="ChEBI" id="CHEBI:30616"/>
        <dbReference type="ChEBI" id="CHEBI:33019"/>
        <dbReference type="ChEBI" id="CHEBI:57540"/>
        <dbReference type="EC" id="2.7.7.1"/>
    </reaction>
    <physiologicalReaction direction="left-to-right" evidence="18">
        <dbReference type="Rhea" id="RHEA:21361"/>
    </physiologicalReaction>
    <physiologicalReaction direction="right-to-left" evidence="18">
        <dbReference type="Rhea" id="RHEA:21362"/>
    </physiologicalReaction>
</comment>
<dbReference type="CDD" id="cd09286">
    <property type="entry name" value="NMNAT_Eukarya"/>
    <property type="match status" value="1"/>
</dbReference>
<evidence type="ECO:0000256" key="17">
    <source>
        <dbReference type="ARBA" id="ARBA00048514"/>
    </source>
</evidence>
<evidence type="ECO:0000256" key="6">
    <source>
        <dbReference type="ARBA" id="ARBA00007064"/>
    </source>
</evidence>
<evidence type="ECO:0000256" key="15">
    <source>
        <dbReference type="ARBA" id="ARBA00023027"/>
    </source>
</evidence>
<comment type="cofactor">
    <cofactor evidence="2">
        <name>Zn(2+)</name>
        <dbReference type="ChEBI" id="CHEBI:29105"/>
    </cofactor>
</comment>
<comment type="pathway">
    <text evidence="5">Cofactor biosynthesis; NAD(+) biosynthesis; deamido-NAD(+) from nicotinate D-ribonucleotide: step 1/1.</text>
</comment>
<dbReference type="GO" id="GO:0005524">
    <property type="term" value="F:ATP binding"/>
    <property type="evidence" value="ECO:0007669"/>
    <property type="project" value="UniProtKB-KW"/>
</dbReference>
<reference evidence="23" key="1">
    <citation type="submission" date="2025-08" db="UniProtKB">
        <authorList>
            <consortium name="Ensembl"/>
        </authorList>
    </citation>
    <scope>IDENTIFICATION</scope>
</reference>
<accession>A0A674JDW7</accession>
<evidence type="ECO:0000256" key="20">
    <source>
        <dbReference type="RuleBase" id="RU362021"/>
    </source>
</evidence>
<evidence type="ECO:0000256" key="10">
    <source>
        <dbReference type="ARBA" id="ARBA00022695"/>
    </source>
</evidence>
<dbReference type="Proteomes" id="UP000472274">
    <property type="component" value="Unplaced"/>
</dbReference>
<evidence type="ECO:0000256" key="14">
    <source>
        <dbReference type="ARBA" id="ARBA00022842"/>
    </source>
</evidence>
<evidence type="ECO:0000259" key="22">
    <source>
        <dbReference type="Pfam" id="PF01467"/>
    </source>
</evidence>
<dbReference type="InParanoid" id="A0A674JDW7"/>
<dbReference type="Gene3D" id="3.40.50.620">
    <property type="entry name" value="HUPs"/>
    <property type="match status" value="1"/>
</dbReference>
<evidence type="ECO:0000313" key="23">
    <source>
        <dbReference type="Ensembl" id="ENSTMTP00000019495.1"/>
    </source>
</evidence>
<protein>
    <recommendedName>
        <fullName evidence="20">Nicotinamide-nucleotide adenylyltransferase</fullName>
        <ecNumber evidence="20">2.7.7.1</ecNumber>
        <ecNumber evidence="20">2.7.7.18</ecNumber>
    </recommendedName>
</protein>
<evidence type="ECO:0000256" key="18">
    <source>
        <dbReference type="ARBA" id="ARBA00048969"/>
    </source>
</evidence>
<dbReference type="FunFam" id="3.40.50.620:FF:000101">
    <property type="entry name" value="Nicotinamide-nucleotide adenylyltransferase"/>
    <property type="match status" value="1"/>
</dbReference>
<evidence type="ECO:0000313" key="24">
    <source>
        <dbReference type="Proteomes" id="UP000472274"/>
    </source>
</evidence>
<evidence type="ECO:0000256" key="1">
    <source>
        <dbReference type="ARBA" id="ARBA00001946"/>
    </source>
</evidence>
<dbReference type="InterPro" id="IPR014729">
    <property type="entry name" value="Rossmann-like_a/b/a_fold"/>
</dbReference>
<keyword evidence="9 20" id="KW-0808">Transferase</keyword>
<dbReference type="InterPro" id="IPR005248">
    <property type="entry name" value="NadD/NMNAT"/>
</dbReference>
<comment type="catalytic activity">
    <reaction evidence="17">
        <text>nicotinate beta-D-ribonucleotide + ATP + H(+) = deamido-NAD(+) + diphosphate</text>
        <dbReference type="Rhea" id="RHEA:22860"/>
        <dbReference type="ChEBI" id="CHEBI:15378"/>
        <dbReference type="ChEBI" id="CHEBI:30616"/>
        <dbReference type="ChEBI" id="CHEBI:33019"/>
        <dbReference type="ChEBI" id="CHEBI:57502"/>
        <dbReference type="ChEBI" id="CHEBI:58437"/>
        <dbReference type="EC" id="2.7.7.18"/>
    </reaction>
    <physiologicalReaction direction="left-to-right" evidence="17">
        <dbReference type="Rhea" id="RHEA:22861"/>
    </physiologicalReaction>
    <physiologicalReaction direction="right-to-left" evidence="17">
        <dbReference type="Rhea" id="RHEA:22862"/>
    </physiologicalReaction>
</comment>
<comment type="cofactor">
    <cofactor evidence="1">
        <name>Mg(2+)</name>
        <dbReference type="ChEBI" id="CHEBI:18420"/>
    </cofactor>
</comment>
<dbReference type="GO" id="GO:0004515">
    <property type="term" value="F:nicotinate-nucleotide adenylyltransferase activity"/>
    <property type="evidence" value="ECO:0007669"/>
    <property type="project" value="UniProtKB-EC"/>
</dbReference>
<evidence type="ECO:0000256" key="3">
    <source>
        <dbReference type="ARBA" id="ARBA00004123"/>
    </source>
</evidence>
<dbReference type="EC" id="2.7.7.18" evidence="20"/>
<name>A0A674JDW7_9SAUR</name>
<keyword evidence="11 20" id="KW-0547">Nucleotide-binding</keyword>
<dbReference type="CTD" id="349565"/>
<evidence type="ECO:0000256" key="13">
    <source>
        <dbReference type="ARBA" id="ARBA00022840"/>
    </source>
</evidence>
<gene>
    <name evidence="23" type="primary">NMNAT3</name>
</gene>
<evidence type="ECO:0000256" key="19">
    <source>
        <dbReference type="ARBA" id="ARBA00064648"/>
    </source>
</evidence>
<dbReference type="RefSeq" id="XP_024055967.2">
    <property type="nucleotide sequence ID" value="XM_024200199.3"/>
</dbReference>
<feature type="region of interest" description="Disordered" evidence="21">
    <location>
        <begin position="248"/>
        <end position="269"/>
    </location>
</feature>
<keyword evidence="8 20" id="KW-0662">Pyridine nucleotide biosynthesis</keyword>
<dbReference type="InterPro" id="IPR045094">
    <property type="entry name" value="NMNAT_euk"/>
</dbReference>
<comment type="subunit">
    <text evidence="19">Homohexamer. Interacts with ADPRT/PARP1.</text>
</comment>
<dbReference type="GO" id="GO:0009611">
    <property type="term" value="P:response to wounding"/>
    <property type="evidence" value="ECO:0007669"/>
    <property type="project" value="Ensembl"/>
</dbReference>
<organism evidence="23 24">
    <name type="scientific">Terrapene triunguis</name>
    <name type="common">Three-toed box turtle</name>
    <dbReference type="NCBI Taxonomy" id="2587831"/>
    <lineage>
        <taxon>Eukaryota</taxon>
        <taxon>Metazoa</taxon>
        <taxon>Chordata</taxon>
        <taxon>Craniata</taxon>
        <taxon>Vertebrata</taxon>
        <taxon>Euteleostomi</taxon>
        <taxon>Archelosauria</taxon>
        <taxon>Testudinata</taxon>
        <taxon>Testudines</taxon>
        <taxon>Cryptodira</taxon>
        <taxon>Durocryptodira</taxon>
        <taxon>Testudinoidea</taxon>
        <taxon>Emydidae</taxon>
        <taxon>Terrapene</taxon>
    </lineage>
</organism>
<comment type="similarity">
    <text evidence="6 20">Belongs to the eukaryotic NMN adenylyltransferase family.</text>
</comment>
<dbReference type="GO" id="GO:0005759">
    <property type="term" value="C:mitochondrial matrix"/>
    <property type="evidence" value="ECO:0007669"/>
    <property type="project" value="Ensembl"/>
</dbReference>
<evidence type="ECO:0000256" key="2">
    <source>
        <dbReference type="ARBA" id="ARBA00001947"/>
    </source>
</evidence>
<dbReference type="AlphaFoldDB" id="A0A674JDW7"/>
<comment type="subcellular location">
    <subcellularLocation>
        <location evidence="3">Nucleus</location>
    </subcellularLocation>
</comment>
<reference evidence="23" key="2">
    <citation type="submission" date="2025-09" db="UniProtKB">
        <authorList>
            <consortium name="Ensembl"/>
        </authorList>
    </citation>
    <scope>IDENTIFICATION</scope>
</reference>
<keyword evidence="15 20" id="KW-0520">NAD</keyword>
<keyword evidence="12" id="KW-0862">Zinc</keyword>
<dbReference type="Pfam" id="PF01467">
    <property type="entry name" value="CTP_transf_like"/>
    <property type="match status" value="1"/>
</dbReference>
<dbReference type="GeneID" id="112106778"/>
<dbReference type="GO" id="GO:0000309">
    <property type="term" value="F:nicotinamide-nucleotide adenylyltransferase activity"/>
    <property type="evidence" value="ECO:0007669"/>
    <property type="project" value="UniProtKB-EC"/>
</dbReference>
<dbReference type="Ensembl" id="ENSTMTT00000020180.1">
    <property type="protein sequence ID" value="ENSTMTP00000019495.1"/>
    <property type="gene ID" value="ENSTMTG00000014326.1"/>
</dbReference>
<evidence type="ECO:0000256" key="8">
    <source>
        <dbReference type="ARBA" id="ARBA00022642"/>
    </source>
</evidence>
<evidence type="ECO:0000256" key="11">
    <source>
        <dbReference type="ARBA" id="ARBA00022741"/>
    </source>
</evidence>
<keyword evidence="10 20" id="KW-0548">Nucleotidyltransferase</keyword>
<dbReference type="GeneTree" id="ENSGT00950000183179"/>
<dbReference type="SUPFAM" id="SSF52374">
    <property type="entry name" value="Nucleotidylyl transferase"/>
    <property type="match status" value="1"/>
</dbReference>
<dbReference type="GO" id="GO:0006769">
    <property type="term" value="P:nicotinamide metabolic process"/>
    <property type="evidence" value="ECO:0007669"/>
    <property type="project" value="Ensembl"/>
</dbReference>